<dbReference type="OrthoDB" id="9803739at2"/>
<evidence type="ECO:0000313" key="3">
    <source>
        <dbReference type="EMBL" id="QFU99954.1"/>
    </source>
</evidence>
<dbReference type="GO" id="GO:0047689">
    <property type="term" value="F:aspartate racemase activity"/>
    <property type="evidence" value="ECO:0007669"/>
    <property type="project" value="UniProtKB-EC"/>
</dbReference>
<keyword evidence="2 3" id="KW-0413">Isomerase</keyword>
<evidence type="ECO:0000256" key="1">
    <source>
        <dbReference type="ARBA" id="ARBA00007847"/>
    </source>
</evidence>
<dbReference type="PANTHER" id="PTHR21198:SF7">
    <property type="entry name" value="ASPARTATE-GLUTAMATE RACEMASE FAMILY"/>
    <property type="match status" value="1"/>
</dbReference>
<dbReference type="InterPro" id="IPR001920">
    <property type="entry name" value="Asp/Glu_race"/>
</dbReference>
<dbReference type="Pfam" id="PF01177">
    <property type="entry name" value="Asp_Glu_race"/>
    <property type="match status" value="1"/>
</dbReference>
<dbReference type="EMBL" id="CP045529">
    <property type="protein sequence ID" value="QFU99954.1"/>
    <property type="molecule type" value="Genomic_DNA"/>
</dbReference>
<dbReference type="NCBIfam" id="TIGR00035">
    <property type="entry name" value="asp_race"/>
    <property type="match status" value="1"/>
</dbReference>
<dbReference type="SUPFAM" id="SSF53681">
    <property type="entry name" value="Aspartate/glutamate racemase"/>
    <property type="match status" value="2"/>
</dbReference>
<dbReference type="InterPro" id="IPR015942">
    <property type="entry name" value="Asp/Glu/hydantoin_racemase"/>
</dbReference>
<dbReference type="AlphaFoldDB" id="A0A5P9QER3"/>
<name>A0A5P9QER3_9MICO</name>
<gene>
    <name evidence="3" type="ORF">KDY119_03490</name>
</gene>
<protein>
    <submittedName>
        <fullName evidence="3">Aspartate racemase</fullName>
        <ecNumber evidence="3">5.1.1.13</ecNumber>
    </submittedName>
</protein>
<dbReference type="InterPro" id="IPR004380">
    <property type="entry name" value="Asp_race"/>
</dbReference>
<dbReference type="KEGG" id="lxl:KDY119_03490"/>
<proteinExistence type="inferred from homology"/>
<dbReference type="PANTHER" id="PTHR21198">
    <property type="entry name" value="GLUTAMATE RACEMASE"/>
    <property type="match status" value="1"/>
</dbReference>
<accession>A0A5P9QER3</accession>
<evidence type="ECO:0000256" key="2">
    <source>
        <dbReference type="ARBA" id="ARBA00023235"/>
    </source>
</evidence>
<dbReference type="Gene3D" id="3.40.50.1860">
    <property type="match status" value="2"/>
</dbReference>
<sequence>MAPTDAAPTPGAPTLGILGGMSWHSTVEYYRLLNTAVAARLGGHHSARLLLASVDFDEVRRLQVDGDWDGAGALLAERAAGLERGGADAVLIATNLMHKVAPAVEDAVRVPLLHIADAVADAARSRGLTRLGVIGSGWVMTETFYGERLARHGIEVVRPSSGWDDDAATVDRVVFDELTRGEVRAESRDAVVRVLERLRDAGAEGVVLGCTELDLLLDESASPLPLIDSTAAHVDAATRFLLG</sequence>
<organism evidence="3 4">
    <name type="scientific">Luteimicrobium xylanilyticum</name>
    <dbReference type="NCBI Taxonomy" id="1133546"/>
    <lineage>
        <taxon>Bacteria</taxon>
        <taxon>Bacillati</taxon>
        <taxon>Actinomycetota</taxon>
        <taxon>Actinomycetes</taxon>
        <taxon>Micrococcales</taxon>
        <taxon>Luteimicrobium</taxon>
    </lineage>
</organism>
<dbReference type="RefSeq" id="WP_153022592.1">
    <property type="nucleotide sequence ID" value="NZ_BAABIH010000010.1"/>
</dbReference>
<keyword evidence="4" id="KW-1185">Reference proteome</keyword>
<dbReference type="Proteomes" id="UP000326702">
    <property type="component" value="Chromosome"/>
</dbReference>
<comment type="similarity">
    <text evidence="1">Belongs to the aspartate/glutamate racemases family.</text>
</comment>
<evidence type="ECO:0000313" key="4">
    <source>
        <dbReference type="Proteomes" id="UP000326702"/>
    </source>
</evidence>
<dbReference type="EC" id="5.1.1.13" evidence="3"/>
<reference evidence="3 4" key="1">
    <citation type="submission" date="2019-10" db="EMBL/GenBank/DDBJ databases">
        <title>Genome sequence of Luteimicrobium xylanilyticum HY-24.</title>
        <authorList>
            <person name="Kim D.Y."/>
            <person name="Park H.-Y."/>
        </authorList>
    </citation>
    <scope>NUCLEOTIDE SEQUENCE [LARGE SCALE GENOMIC DNA]</scope>
    <source>
        <strain evidence="3 4">HY-24</strain>
    </source>
</reference>